<comment type="caution">
    <text evidence="1">The sequence shown here is derived from an EMBL/GenBank/DDBJ whole genome shotgun (WGS) entry which is preliminary data.</text>
</comment>
<proteinExistence type="predicted"/>
<reference evidence="1 2" key="1">
    <citation type="submission" date="2020-08" db="EMBL/GenBank/DDBJ databases">
        <title>A Genomic Blueprint of the Chicken Gut Microbiome.</title>
        <authorList>
            <person name="Gilroy R."/>
            <person name="Ravi A."/>
            <person name="Getino M."/>
            <person name="Pursley I."/>
            <person name="Horton D.L."/>
            <person name="Alikhan N.-F."/>
            <person name="Baker D."/>
            <person name="Gharbi K."/>
            <person name="Hall N."/>
            <person name="Watson M."/>
            <person name="Adriaenssens E.M."/>
            <person name="Foster-Nyarko E."/>
            <person name="Jarju S."/>
            <person name="Secka A."/>
            <person name="Antonio M."/>
            <person name="Oren A."/>
            <person name="Chaudhuri R."/>
            <person name="La Ragione R.M."/>
            <person name="Hildebrand F."/>
            <person name="Pallen M.J."/>
        </authorList>
    </citation>
    <scope>NUCLEOTIDE SEQUENCE [LARGE SCALE GENOMIC DNA]</scope>
    <source>
        <strain evidence="1 2">Sa2BUA9</strain>
    </source>
</reference>
<keyword evidence="2" id="KW-1185">Reference proteome</keyword>
<dbReference type="Proteomes" id="UP000640786">
    <property type="component" value="Unassembled WGS sequence"/>
</dbReference>
<organism evidence="1 2">
    <name type="scientific">Psychrobacillus faecigallinarum</name>
    <dbReference type="NCBI Taxonomy" id="2762235"/>
    <lineage>
        <taxon>Bacteria</taxon>
        <taxon>Bacillati</taxon>
        <taxon>Bacillota</taxon>
        <taxon>Bacilli</taxon>
        <taxon>Bacillales</taxon>
        <taxon>Bacillaceae</taxon>
        <taxon>Psychrobacillus</taxon>
    </lineage>
</organism>
<gene>
    <name evidence="1" type="ORF">H9650_15165</name>
</gene>
<evidence type="ECO:0008006" key="3">
    <source>
        <dbReference type="Google" id="ProtNLM"/>
    </source>
</evidence>
<sequence length="122" mass="13844">MSVQIEFGDTSLILNISGKTMVTTLRKKIEIPYNSVEEVQISNFKFPLTAVKRTGITTIGYKAGIFIIDKKKYFLSYHDANKVAILGLKGFEFDKIVVESEDPEQLEKNILMRCSHINDQTP</sequence>
<protein>
    <recommendedName>
        <fullName evidence="3">Bacterial Pleckstrin homology domain-containing protein</fullName>
    </recommendedName>
</protein>
<evidence type="ECO:0000313" key="2">
    <source>
        <dbReference type="Proteomes" id="UP000640786"/>
    </source>
</evidence>
<name>A0ABR8RCD6_9BACI</name>
<dbReference type="RefSeq" id="WP_144541128.1">
    <property type="nucleotide sequence ID" value="NZ_JACSQO010000008.1"/>
</dbReference>
<dbReference type="EMBL" id="JACSQO010000008">
    <property type="protein sequence ID" value="MBD7945466.1"/>
    <property type="molecule type" value="Genomic_DNA"/>
</dbReference>
<evidence type="ECO:0000313" key="1">
    <source>
        <dbReference type="EMBL" id="MBD7945466.1"/>
    </source>
</evidence>
<accession>A0ABR8RCD6</accession>